<evidence type="ECO:0000313" key="3">
    <source>
        <dbReference type="Proteomes" id="UP000289738"/>
    </source>
</evidence>
<evidence type="ECO:0000256" key="1">
    <source>
        <dbReference type="SAM" id="MobiDB-lite"/>
    </source>
</evidence>
<feature type="compositionally biased region" description="Basic and acidic residues" evidence="1">
    <location>
        <begin position="149"/>
        <end position="159"/>
    </location>
</feature>
<dbReference type="EMBL" id="SDMP01000005">
    <property type="protein sequence ID" value="RYR59460.1"/>
    <property type="molecule type" value="Genomic_DNA"/>
</dbReference>
<reference evidence="2 3" key="1">
    <citation type="submission" date="2019-01" db="EMBL/GenBank/DDBJ databases">
        <title>Sequencing of cultivated peanut Arachis hypogaea provides insights into genome evolution and oil improvement.</title>
        <authorList>
            <person name="Chen X."/>
        </authorList>
    </citation>
    <scope>NUCLEOTIDE SEQUENCE [LARGE SCALE GENOMIC DNA]</scope>
    <source>
        <strain evidence="3">cv. Fuhuasheng</strain>
        <tissue evidence="2">Leaves</tissue>
    </source>
</reference>
<gene>
    <name evidence="2" type="ORF">Ahy_A05g025351</name>
</gene>
<evidence type="ECO:0000313" key="2">
    <source>
        <dbReference type="EMBL" id="RYR59460.1"/>
    </source>
</evidence>
<sequence>MCEEEKVAVSLVAIRVWPSPLPRPLTVLLHTSWKSSSSPFCHHRSQETSRRRRGIRTARKRDPVELLEVAPRATDSREAALTSPLLHRRHCRSFWSLGIALMSLKPPSELLLLRSSLGYCQSRLKLPLLWAGRKRSFVSRSYVAIETSERQKLPAERRKPPSTQSDGSGIKFSPETTMLCGGPRHLEREGGIPLLHSFFSIAVALSSILKILKFEVFDERTPGAREVMKVIVTVITDCRLEKTDDV</sequence>
<dbReference type="AlphaFoldDB" id="A0A445D8G9"/>
<organism evidence="2 3">
    <name type="scientific">Arachis hypogaea</name>
    <name type="common">Peanut</name>
    <dbReference type="NCBI Taxonomy" id="3818"/>
    <lineage>
        <taxon>Eukaryota</taxon>
        <taxon>Viridiplantae</taxon>
        <taxon>Streptophyta</taxon>
        <taxon>Embryophyta</taxon>
        <taxon>Tracheophyta</taxon>
        <taxon>Spermatophyta</taxon>
        <taxon>Magnoliopsida</taxon>
        <taxon>eudicotyledons</taxon>
        <taxon>Gunneridae</taxon>
        <taxon>Pentapetalae</taxon>
        <taxon>rosids</taxon>
        <taxon>fabids</taxon>
        <taxon>Fabales</taxon>
        <taxon>Fabaceae</taxon>
        <taxon>Papilionoideae</taxon>
        <taxon>50 kb inversion clade</taxon>
        <taxon>dalbergioids sensu lato</taxon>
        <taxon>Dalbergieae</taxon>
        <taxon>Pterocarpus clade</taxon>
        <taxon>Arachis</taxon>
    </lineage>
</organism>
<comment type="caution">
    <text evidence="2">The sequence shown here is derived from an EMBL/GenBank/DDBJ whole genome shotgun (WGS) entry which is preliminary data.</text>
</comment>
<dbReference type="Proteomes" id="UP000289738">
    <property type="component" value="Chromosome A05"/>
</dbReference>
<name>A0A445D8G9_ARAHY</name>
<proteinExistence type="predicted"/>
<protein>
    <submittedName>
        <fullName evidence="2">Uncharacterized protein</fullName>
    </submittedName>
</protein>
<dbReference type="STRING" id="3818.A0A445D8G9"/>
<feature type="region of interest" description="Disordered" evidence="1">
    <location>
        <begin position="149"/>
        <end position="170"/>
    </location>
</feature>
<accession>A0A445D8G9</accession>
<keyword evidence="3" id="KW-1185">Reference proteome</keyword>